<keyword evidence="1 6" id="KW-0285">Flavoprotein</keyword>
<keyword evidence="3 9" id="KW-0560">Oxidoreductase</keyword>
<dbReference type="EMBL" id="UASN01000017">
    <property type="protein sequence ID" value="SPX54852.1"/>
    <property type="molecule type" value="Genomic_DNA"/>
</dbReference>
<organism evidence="9 10">
    <name type="scientific">Klebsiella pneumoniae</name>
    <dbReference type="NCBI Taxonomy" id="573"/>
    <lineage>
        <taxon>Bacteria</taxon>
        <taxon>Pseudomonadati</taxon>
        <taxon>Pseudomonadota</taxon>
        <taxon>Gammaproteobacteria</taxon>
        <taxon>Enterobacterales</taxon>
        <taxon>Enterobacteriaceae</taxon>
        <taxon>Klebsiella/Raoultella group</taxon>
        <taxon>Klebsiella</taxon>
        <taxon>Klebsiella pneumoniae complex</taxon>
    </lineage>
</organism>
<evidence type="ECO:0000313" key="10">
    <source>
        <dbReference type="Proteomes" id="UP000251123"/>
    </source>
</evidence>
<dbReference type="PANTHER" id="PTHR30011">
    <property type="entry name" value="ALKANESULFONATE MONOOXYGENASE-RELATED"/>
    <property type="match status" value="1"/>
</dbReference>
<dbReference type="NCBIfam" id="TIGR03860">
    <property type="entry name" value="FMN_nitrolo"/>
    <property type="match status" value="1"/>
</dbReference>
<feature type="binding site" evidence="6">
    <location>
        <position position="106"/>
    </location>
    <ligand>
        <name>FMN</name>
        <dbReference type="ChEBI" id="CHEBI:58210"/>
    </ligand>
</feature>
<evidence type="ECO:0000256" key="3">
    <source>
        <dbReference type="ARBA" id="ARBA00023002"/>
    </source>
</evidence>
<evidence type="ECO:0000256" key="5">
    <source>
        <dbReference type="ARBA" id="ARBA00033748"/>
    </source>
</evidence>
<dbReference type="InterPro" id="IPR051260">
    <property type="entry name" value="Diverse_substr_monoxygenases"/>
</dbReference>
<dbReference type="InterPro" id="IPR011251">
    <property type="entry name" value="Luciferase-like_dom"/>
</dbReference>
<feature type="binding site" evidence="6">
    <location>
        <position position="232"/>
    </location>
    <ligand>
        <name>FMN</name>
        <dbReference type="ChEBI" id="CHEBI:58210"/>
    </ligand>
</feature>
<feature type="binding site" evidence="6">
    <location>
        <position position="160"/>
    </location>
    <ligand>
        <name>FMN</name>
        <dbReference type="ChEBI" id="CHEBI:58210"/>
    </ligand>
</feature>
<evidence type="ECO:0000313" key="9">
    <source>
        <dbReference type="EMBL" id="SPX54852.1"/>
    </source>
</evidence>
<keyword evidence="2 6" id="KW-0288">FMN</keyword>
<dbReference type="FunFam" id="3.20.20.30:FF:000008">
    <property type="entry name" value="Xenobiotic compound monooxygenase A subunit"/>
    <property type="match status" value="1"/>
</dbReference>
<evidence type="ECO:0000256" key="7">
    <source>
        <dbReference type="SAM" id="MobiDB-lite"/>
    </source>
</evidence>
<dbReference type="Gene3D" id="3.20.20.30">
    <property type="entry name" value="Luciferase-like domain"/>
    <property type="match status" value="1"/>
</dbReference>
<dbReference type="Proteomes" id="UP000251123">
    <property type="component" value="Unassembled WGS sequence"/>
</dbReference>
<feature type="binding site" evidence="6">
    <location>
        <position position="156"/>
    </location>
    <ligand>
        <name>FMN</name>
        <dbReference type="ChEBI" id="CHEBI:58210"/>
    </ligand>
</feature>
<proteinExistence type="inferred from homology"/>
<dbReference type="EC" id="1.14.14.10" evidence="9"/>
<gene>
    <name evidence="9" type="primary">ntaA</name>
    <name evidence="9" type="ORF">NCTC9601_02010</name>
</gene>
<protein>
    <submittedName>
        <fullName evidence="9">Coenzyme F420-dependent N5 N10-methylene tetrahydromethanopterin reductase-like protein</fullName>
        <ecNumber evidence="9">1.14.14.10</ecNumber>
    </submittedName>
</protein>
<dbReference type="Pfam" id="PF00296">
    <property type="entry name" value="Bac_luciferase"/>
    <property type="match status" value="1"/>
</dbReference>
<evidence type="ECO:0000256" key="2">
    <source>
        <dbReference type="ARBA" id="ARBA00022643"/>
    </source>
</evidence>
<sequence length="498" mass="55427">MSSQREIRLNAFDMNCVGHQSPGLWAHPRDRSWQYKDLEYWVDLARLLERGKFDGLFIADVLGIYDVLNGSGDAAIRQATQVPVNDPLALITPMALVTEHLGFGLTASLSFEHPYPFARRLSTLDHLTKGRVGWNIVTSYLESGARNIGQQTQTDHDTRYDYADEYLQVIYKLLEGSWEDGAVLRDRERKIFSDPRKIHPINHQGQFFSVPGIHLCEPSPQRTPVLYQAGASSRGKQFAAGHAECVFVAAPSKVLLKKTVADIRRRAAEAGRDPHSILIFNLQTVIVGDTDREAQAKWQEYKQYVSYEGALALLSGWTGIDFGQYQPDQVLKYLHTNAIQSAVEAFSTADPNRQWTVQALADWAGIGGFGPLVVGSAQTVADELQSWVEETDVDGFNLAYAVTHETFRDVVELLVPELQKRGVFKQEYREGTLREKTVRRRPASGRASPGRQLPPRCAHGGIGRGEGDMIAIDDLHKSYRTGGWPAQRGAERAVAAGA</sequence>
<keyword evidence="4" id="KW-0503">Monooxygenase</keyword>
<evidence type="ECO:0000256" key="6">
    <source>
        <dbReference type="PIRSR" id="PIRSR000337-1"/>
    </source>
</evidence>
<reference evidence="9 10" key="1">
    <citation type="submission" date="2018-06" db="EMBL/GenBank/DDBJ databases">
        <authorList>
            <consortium name="Pathogen Informatics"/>
            <person name="Doyle S."/>
        </authorList>
    </citation>
    <scope>NUCLEOTIDE SEQUENCE [LARGE SCALE GENOMIC DNA]</scope>
    <source>
        <strain evidence="9 10">NCTC9601</strain>
    </source>
</reference>
<feature type="domain" description="Luciferase-like" evidence="8">
    <location>
        <begin position="32"/>
        <end position="389"/>
    </location>
</feature>
<feature type="region of interest" description="Disordered" evidence="7">
    <location>
        <begin position="434"/>
        <end position="464"/>
    </location>
</feature>
<dbReference type="AlphaFoldDB" id="A0A2X1QEP1"/>
<dbReference type="InterPro" id="IPR016215">
    <property type="entry name" value="NTA_MOA"/>
</dbReference>
<dbReference type="SUPFAM" id="SSF51679">
    <property type="entry name" value="Bacterial luciferase-like"/>
    <property type="match status" value="1"/>
</dbReference>
<name>A0A2X1QEP1_KLEPN</name>
<evidence type="ECO:0000256" key="1">
    <source>
        <dbReference type="ARBA" id="ARBA00022630"/>
    </source>
</evidence>
<comment type="similarity">
    <text evidence="5">Belongs to the NtaA/SnaA/DszA monooxygenase family.</text>
</comment>
<feature type="binding site" evidence="6">
    <location>
        <position position="60"/>
    </location>
    <ligand>
        <name>FMN</name>
        <dbReference type="ChEBI" id="CHEBI:58210"/>
    </ligand>
</feature>
<evidence type="ECO:0000256" key="4">
    <source>
        <dbReference type="ARBA" id="ARBA00023033"/>
    </source>
</evidence>
<evidence type="ECO:0000259" key="8">
    <source>
        <dbReference type="Pfam" id="PF00296"/>
    </source>
</evidence>
<accession>A0A2X1QEP1</accession>
<dbReference type="PANTHER" id="PTHR30011:SF16">
    <property type="entry name" value="C2H2 FINGER DOMAIN TRANSCRIPTION FACTOR (EUROFUNG)-RELATED"/>
    <property type="match status" value="1"/>
</dbReference>
<dbReference type="GO" id="GO:0018529">
    <property type="term" value="F:nitrilotriacetate monooxygenase activity"/>
    <property type="evidence" value="ECO:0007669"/>
    <property type="project" value="UniProtKB-EC"/>
</dbReference>
<dbReference type="InterPro" id="IPR036661">
    <property type="entry name" value="Luciferase-like_sf"/>
</dbReference>
<dbReference type="PIRSF" id="PIRSF000337">
    <property type="entry name" value="NTA_MOA"/>
    <property type="match status" value="1"/>
</dbReference>